<evidence type="ECO:0000313" key="3">
    <source>
        <dbReference type="EMBL" id="WEL19766.1"/>
    </source>
</evidence>
<keyword evidence="1" id="KW-0812">Transmembrane</keyword>
<keyword evidence="1" id="KW-0472">Membrane</keyword>
<evidence type="ECO:0000259" key="2">
    <source>
        <dbReference type="Pfam" id="PF03703"/>
    </source>
</evidence>
<dbReference type="EMBL" id="CP104395">
    <property type="protein sequence ID" value="WEL19766.1"/>
    <property type="molecule type" value="Genomic_DNA"/>
</dbReference>
<reference evidence="3 4" key="1">
    <citation type="submission" date="2022-09" db="EMBL/GenBank/DDBJ databases">
        <title>Xylan utilization by haloarchaea-nanohaloarchaea associations.</title>
        <authorList>
            <person name="Yakimov M."/>
        </authorList>
    </citation>
    <scope>NUCLEOTIDE SEQUENCE [LARGE SCALE GENOMIC DNA]</scope>
    <source>
        <strain evidence="3 4">SVXNc</strain>
    </source>
</reference>
<feature type="domain" description="YdbS-like PH" evidence="2">
    <location>
        <begin position="68"/>
        <end position="146"/>
    </location>
</feature>
<dbReference type="GeneID" id="90590192"/>
<proteinExistence type="predicted"/>
<evidence type="ECO:0000256" key="1">
    <source>
        <dbReference type="SAM" id="Phobius"/>
    </source>
</evidence>
<feature type="transmembrane region" description="Helical" evidence="1">
    <location>
        <begin position="45"/>
        <end position="64"/>
    </location>
</feature>
<accession>A0ABY8CKB5</accession>
<dbReference type="Proteomes" id="UP001218034">
    <property type="component" value="Chromosome"/>
</dbReference>
<sequence>MSEKMNKPEKRLLTVWRLEVALFVLLVGATLILIPYAAYNQISTWVLWPPAVIIAIGLLGGIYMKKRYDAWNYQVREDHLYLEHGVFKKVSSMVPFVRIQHVDAQRGVIDRIAGLSKVVVYTAGTRGADVRVPGLLPEDAERLQEKLRDVAIESEDRDAV</sequence>
<evidence type="ECO:0000313" key="4">
    <source>
        <dbReference type="Proteomes" id="UP001218034"/>
    </source>
</evidence>
<dbReference type="Pfam" id="PF03703">
    <property type="entry name" value="bPH_2"/>
    <property type="match status" value="1"/>
</dbReference>
<protein>
    <submittedName>
        <fullName evidence="3">Membrane protein YdbS, contains bPH2 domain</fullName>
    </submittedName>
</protein>
<organism evidence="3 4">
    <name type="scientific">Candidatus Nanohalococcus occultus</name>
    <dbReference type="NCBI Taxonomy" id="2978047"/>
    <lineage>
        <taxon>Archaea</taxon>
        <taxon>Candidatus Nanohalarchaeota</taxon>
        <taxon>Candidatus Nanohalarchaeota incertae sedis</taxon>
        <taxon>Candidatus Nanohalococcus</taxon>
    </lineage>
</organism>
<dbReference type="PANTHER" id="PTHR34473:SF3">
    <property type="entry name" value="TRANSMEMBRANE PROTEIN-RELATED"/>
    <property type="match status" value="1"/>
</dbReference>
<feature type="transmembrane region" description="Helical" evidence="1">
    <location>
        <begin position="20"/>
        <end position="39"/>
    </location>
</feature>
<name>A0ABY8CKB5_9ARCH</name>
<dbReference type="InterPro" id="IPR005182">
    <property type="entry name" value="YdbS-like_PH"/>
</dbReference>
<gene>
    <name evidence="3" type="ORF">SVXNc_0755</name>
</gene>
<dbReference type="RefSeq" id="WP_347721598.1">
    <property type="nucleotide sequence ID" value="NZ_CP104395.1"/>
</dbReference>
<dbReference type="PANTHER" id="PTHR34473">
    <property type="entry name" value="UPF0699 TRANSMEMBRANE PROTEIN YDBS"/>
    <property type="match status" value="1"/>
</dbReference>
<keyword evidence="4" id="KW-1185">Reference proteome</keyword>
<keyword evidence="1" id="KW-1133">Transmembrane helix</keyword>